<keyword evidence="3 6" id="KW-1133">Transmembrane helix</keyword>
<accession>A0A9N8H8K2</accession>
<feature type="transmembrane region" description="Helical" evidence="6">
    <location>
        <begin position="619"/>
        <end position="642"/>
    </location>
</feature>
<feature type="region of interest" description="Disordered" evidence="5">
    <location>
        <begin position="739"/>
        <end position="788"/>
    </location>
</feature>
<feature type="transmembrane region" description="Helical" evidence="6">
    <location>
        <begin position="409"/>
        <end position="430"/>
    </location>
</feature>
<feature type="transmembrane region" description="Helical" evidence="6">
    <location>
        <begin position="500"/>
        <end position="518"/>
    </location>
</feature>
<keyword evidence="8" id="KW-1185">Reference proteome</keyword>
<evidence type="ECO:0008006" key="9">
    <source>
        <dbReference type="Google" id="ProtNLM"/>
    </source>
</evidence>
<organism evidence="7 8">
    <name type="scientific">Seminavis robusta</name>
    <dbReference type="NCBI Taxonomy" id="568900"/>
    <lineage>
        <taxon>Eukaryota</taxon>
        <taxon>Sar</taxon>
        <taxon>Stramenopiles</taxon>
        <taxon>Ochrophyta</taxon>
        <taxon>Bacillariophyta</taxon>
        <taxon>Bacillariophyceae</taxon>
        <taxon>Bacillariophycidae</taxon>
        <taxon>Naviculales</taxon>
        <taxon>Naviculaceae</taxon>
        <taxon>Seminavis</taxon>
    </lineage>
</organism>
<feature type="transmembrane region" description="Helical" evidence="6">
    <location>
        <begin position="654"/>
        <end position="674"/>
    </location>
</feature>
<dbReference type="SUPFAM" id="SSF81321">
    <property type="entry name" value="Family A G protein-coupled receptor-like"/>
    <property type="match status" value="1"/>
</dbReference>
<keyword evidence="4 6" id="KW-0472">Membrane</keyword>
<dbReference type="PANTHER" id="PTHR23112">
    <property type="entry name" value="G PROTEIN-COUPLED RECEPTOR 157-RELATED"/>
    <property type="match status" value="1"/>
</dbReference>
<dbReference type="EMBL" id="CAICTM010000161">
    <property type="protein sequence ID" value="CAB9503335.1"/>
    <property type="molecule type" value="Genomic_DNA"/>
</dbReference>
<evidence type="ECO:0000256" key="1">
    <source>
        <dbReference type="ARBA" id="ARBA00004141"/>
    </source>
</evidence>
<feature type="transmembrane region" description="Helical" evidence="6">
    <location>
        <begin position="569"/>
        <end position="593"/>
    </location>
</feature>
<reference evidence="7" key="1">
    <citation type="submission" date="2020-06" db="EMBL/GenBank/DDBJ databases">
        <authorList>
            <consortium name="Plant Systems Biology data submission"/>
        </authorList>
    </citation>
    <scope>NUCLEOTIDE SEQUENCE</scope>
    <source>
        <strain evidence="7">D6</strain>
    </source>
</reference>
<dbReference type="Proteomes" id="UP001153069">
    <property type="component" value="Unassembled WGS sequence"/>
</dbReference>
<name>A0A9N8H8K2_9STRA</name>
<comment type="subcellular location">
    <subcellularLocation>
        <location evidence="1">Membrane</location>
        <topology evidence="1">Multi-pass membrane protein</topology>
    </subcellularLocation>
</comment>
<feature type="transmembrane region" description="Helical" evidence="6">
    <location>
        <begin position="442"/>
        <end position="464"/>
    </location>
</feature>
<evidence type="ECO:0000256" key="2">
    <source>
        <dbReference type="ARBA" id="ARBA00022692"/>
    </source>
</evidence>
<evidence type="ECO:0000256" key="4">
    <source>
        <dbReference type="ARBA" id="ARBA00023136"/>
    </source>
</evidence>
<evidence type="ECO:0000256" key="3">
    <source>
        <dbReference type="ARBA" id="ARBA00022989"/>
    </source>
</evidence>
<evidence type="ECO:0000256" key="5">
    <source>
        <dbReference type="SAM" id="MobiDB-lite"/>
    </source>
</evidence>
<feature type="transmembrane region" description="Helical" evidence="6">
    <location>
        <begin position="530"/>
        <end position="549"/>
    </location>
</feature>
<dbReference type="GO" id="GO:0005886">
    <property type="term" value="C:plasma membrane"/>
    <property type="evidence" value="ECO:0007669"/>
    <property type="project" value="TreeGrafter"/>
</dbReference>
<feature type="compositionally biased region" description="Polar residues" evidence="5">
    <location>
        <begin position="761"/>
        <end position="778"/>
    </location>
</feature>
<dbReference type="PANTHER" id="PTHR23112:SF0">
    <property type="entry name" value="TRANSMEMBRANE PROTEIN 116"/>
    <property type="match status" value="1"/>
</dbReference>
<evidence type="ECO:0000313" key="7">
    <source>
        <dbReference type="EMBL" id="CAB9503335.1"/>
    </source>
</evidence>
<dbReference type="AlphaFoldDB" id="A0A9N8H8K2"/>
<evidence type="ECO:0000313" key="8">
    <source>
        <dbReference type="Proteomes" id="UP001153069"/>
    </source>
</evidence>
<dbReference type="GO" id="GO:0004930">
    <property type="term" value="F:G protein-coupled receptor activity"/>
    <property type="evidence" value="ECO:0007669"/>
    <property type="project" value="TreeGrafter"/>
</dbReference>
<sequence length="893" mass="100580">MTDLQDILEIEETCYWIEDYFINQSVATHLIPAHVDFFNQYTPEDAECLHVQKAYSHCGFCQQKNQWERDACLYYAYAPNCGGQPSLEQVLADDDRYPQYKTPQDVNQTCAILKALEELHFAPRTYQVCEESRLVRHLCPGECQGGCFDEEQYAPTCHQPNNSSLIMGDQLDELDQEICEIIQAQAFRTLNRSQFMDPANHLEYLSVFDKQDPECLALRNGYHLCLWCTGGDFCFQTEESLSCEPPPTPTPPNRRGEAEEVCFDLFWDFFDFDNPHRVYDLEAHRDHLTYMENDTLCEFARMYYHQCAWCDEFAVQADCLLASPCDTNATVPEGYNSIILAAYDGPLEEFCENVTSLFNDGYIHATTENCFESIFLARMCPETLCPQPPKPTERSKDYLGTINQAQRKALIWASRTSAILSFGGASYVLYDTLSDPKARSTVFHSLLIAMAVFDIVTASAWFAATAPFDKEQAGHVEGAMGNQATCKTQAFFVQLGITSIYYNASLSIYYFLVIVKGWREFQLKKIQLYLHAAPLAVGLGLAFGAIPIYHWIEYGCHILPPPEGKLWHVLLFVVIPVALSILAITGFMLLVYCKVRQQSASARRWTMGVGQASKMEQAVFWQCFLFMLAFYITWPITFSVYLDAIDDKLDNFGLSLTVAFVAPLQGFNNFLVYIRPKLANRQRSTAEGSSSGYLTRIWAKVASIFPTNSRGSFDNQSPFGSMDPSAVIALQRDADFSGQQAQTNTDLPIIEEAVHSEGGRSRSSSKMEPYISHSSNKSAGIEEASDQQYRNHASFVNEHKNTEVVLGQIPLGVPVAPAGSEASNEESKESTCVRGRQLMQGSRQLMQGSLQNGLPVDSQEPLDQVSTASYPLFEIPQRKDWSQYFLQGNSQDS</sequence>
<evidence type="ECO:0000256" key="6">
    <source>
        <dbReference type="SAM" id="Phobius"/>
    </source>
</evidence>
<dbReference type="OrthoDB" id="44002at2759"/>
<dbReference type="GO" id="GO:0007189">
    <property type="term" value="P:adenylate cyclase-activating G protein-coupled receptor signaling pathway"/>
    <property type="evidence" value="ECO:0007669"/>
    <property type="project" value="TreeGrafter"/>
</dbReference>
<keyword evidence="2 6" id="KW-0812">Transmembrane</keyword>
<dbReference type="Gene3D" id="1.20.1070.10">
    <property type="entry name" value="Rhodopsin 7-helix transmembrane proteins"/>
    <property type="match status" value="1"/>
</dbReference>
<proteinExistence type="predicted"/>
<gene>
    <name evidence="7" type="ORF">SEMRO_162_G072990.1</name>
</gene>
<protein>
    <recommendedName>
        <fullName evidence="9">G-protein coupled receptors family 2 profile 2 domain-containing protein</fullName>
    </recommendedName>
</protein>
<comment type="caution">
    <text evidence="7">The sequence shown here is derived from an EMBL/GenBank/DDBJ whole genome shotgun (WGS) entry which is preliminary data.</text>
</comment>